<feature type="transmembrane region" description="Helical" evidence="6">
    <location>
        <begin position="228"/>
        <end position="253"/>
    </location>
</feature>
<feature type="transmembrane region" description="Helical" evidence="6">
    <location>
        <begin position="298"/>
        <end position="321"/>
    </location>
</feature>
<dbReference type="InterPro" id="IPR013525">
    <property type="entry name" value="ABC2_TM"/>
</dbReference>
<sequence length="430" mass="47809">MLVMQREYLSIVAKKSFIISTLLAPVIMLALVAIPALLMTVNNSDSRLISIIDETGQYSDIFKDNDDYRFRIETDMTPENMKDRYKKADGDIYAIVVIPSDVEESKTINVYSEKPVKITLSRELEEPLNKSLSDAKIASYNLPELKDMIAQSDVEVKIRSHTWDEEGEKVSSSEIAMIVGLFLAFLTYMFVLMYGAMIMGSVVEDKTNRIVEVIVSTCRPMELMLGKIVSIALVGLTQILIWAVFLGIGLFVVSMFGIATSTPDIAAGMTAGTSMPEMPTSEVSDILQAVLGINWFRLLGIFILYFIGGYLLYAALFAGFGSAVDQQSDANQFTMPIMMIIILALVIGQACMENPDGTLGVIASLVPFTSPIVMMIRLPYDVPAWQILTSLLLLYGTALLFVFLASRIYRTGILMYGRKVSFKEIIRWIK</sequence>
<dbReference type="EMBL" id="JBCLPP010000004">
    <property type="protein sequence ID" value="MEY8244405.1"/>
    <property type="molecule type" value="Genomic_DNA"/>
</dbReference>
<protein>
    <submittedName>
        <fullName evidence="8">ABC transporter permease</fullName>
    </submittedName>
</protein>
<feature type="transmembrane region" description="Helical" evidence="6">
    <location>
        <begin position="384"/>
        <end position="409"/>
    </location>
</feature>
<organism evidence="8 9">
    <name type="scientific">Heminiphilus faecis</name>
    <dbReference type="NCBI Taxonomy" id="2601703"/>
    <lineage>
        <taxon>Bacteria</taxon>
        <taxon>Pseudomonadati</taxon>
        <taxon>Bacteroidota</taxon>
        <taxon>Bacteroidia</taxon>
        <taxon>Bacteroidales</taxon>
        <taxon>Muribaculaceae</taxon>
        <taxon>Heminiphilus</taxon>
    </lineage>
</organism>
<evidence type="ECO:0000256" key="6">
    <source>
        <dbReference type="SAM" id="Phobius"/>
    </source>
</evidence>
<evidence type="ECO:0000256" key="5">
    <source>
        <dbReference type="ARBA" id="ARBA00023136"/>
    </source>
</evidence>
<feature type="transmembrane region" description="Helical" evidence="6">
    <location>
        <begin position="175"/>
        <end position="199"/>
    </location>
</feature>
<proteinExistence type="predicted"/>
<evidence type="ECO:0000259" key="7">
    <source>
        <dbReference type="Pfam" id="PF12698"/>
    </source>
</evidence>
<evidence type="ECO:0000256" key="2">
    <source>
        <dbReference type="ARBA" id="ARBA00022475"/>
    </source>
</evidence>
<keyword evidence="3 6" id="KW-0812">Transmembrane</keyword>
<gene>
    <name evidence="8" type="ORF">AAK873_02080</name>
</gene>
<keyword evidence="4 6" id="KW-1133">Transmembrane helix</keyword>
<dbReference type="PANTHER" id="PTHR30294:SF29">
    <property type="entry name" value="MULTIDRUG ABC TRANSPORTER PERMEASE YBHS-RELATED"/>
    <property type="match status" value="1"/>
</dbReference>
<dbReference type="Gene3D" id="3.40.190.10">
    <property type="entry name" value="Periplasmic binding protein-like II"/>
    <property type="match status" value="1"/>
</dbReference>
<keyword evidence="2" id="KW-1003">Cell membrane</keyword>
<dbReference type="Proteomes" id="UP001565200">
    <property type="component" value="Unassembled WGS sequence"/>
</dbReference>
<evidence type="ECO:0000256" key="1">
    <source>
        <dbReference type="ARBA" id="ARBA00004651"/>
    </source>
</evidence>
<keyword evidence="5 6" id="KW-0472">Membrane</keyword>
<dbReference type="SUPFAM" id="SSF53850">
    <property type="entry name" value="Periplasmic binding protein-like II"/>
    <property type="match status" value="1"/>
</dbReference>
<feature type="transmembrane region" description="Helical" evidence="6">
    <location>
        <begin position="333"/>
        <end position="352"/>
    </location>
</feature>
<comment type="caution">
    <text evidence="8">The sequence shown here is derived from an EMBL/GenBank/DDBJ whole genome shotgun (WGS) entry which is preliminary data.</text>
</comment>
<name>A0ABV4CV35_9BACT</name>
<evidence type="ECO:0000256" key="4">
    <source>
        <dbReference type="ARBA" id="ARBA00022989"/>
    </source>
</evidence>
<dbReference type="InterPro" id="IPR051449">
    <property type="entry name" value="ABC-2_transporter_component"/>
</dbReference>
<accession>A0ABV4CV35</accession>
<dbReference type="RefSeq" id="WP_205523797.1">
    <property type="nucleotide sequence ID" value="NZ_JBCLPP010000004.1"/>
</dbReference>
<evidence type="ECO:0000256" key="3">
    <source>
        <dbReference type="ARBA" id="ARBA00022692"/>
    </source>
</evidence>
<dbReference type="Pfam" id="PF12698">
    <property type="entry name" value="ABC2_membrane_3"/>
    <property type="match status" value="1"/>
</dbReference>
<evidence type="ECO:0000313" key="8">
    <source>
        <dbReference type="EMBL" id="MEY8244405.1"/>
    </source>
</evidence>
<reference evidence="8 9" key="1">
    <citation type="submission" date="2024-03" db="EMBL/GenBank/DDBJ databases">
        <title>Mouse gut bacterial collection (mGBC) of GemPharmatech.</title>
        <authorList>
            <person name="He Y."/>
            <person name="Dong L."/>
            <person name="Wu D."/>
            <person name="Gao X."/>
            <person name="Lin Z."/>
        </authorList>
    </citation>
    <scope>NUCLEOTIDE SEQUENCE [LARGE SCALE GENOMIC DNA]</scope>
    <source>
        <strain evidence="8 9">54-13</strain>
    </source>
</reference>
<comment type="subcellular location">
    <subcellularLocation>
        <location evidence="1">Cell membrane</location>
        <topology evidence="1">Multi-pass membrane protein</topology>
    </subcellularLocation>
</comment>
<feature type="domain" description="ABC-2 type transporter transmembrane" evidence="7">
    <location>
        <begin position="15"/>
        <end position="406"/>
    </location>
</feature>
<feature type="transmembrane region" description="Helical" evidence="6">
    <location>
        <begin position="17"/>
        <end position="38"/>
    </location>
</feature>
<dbReference type="PANTHER" id="PTHR30294">
    <property type="entry name" value="MEMBRANE COMPONENT OF ABC TRANSPORTER YHHJ-RELATED"/>
    <property type="match status" value="1"/>
</dbReference>
<feature type="transmembrane region" description="Helical" evidence="6">
    <location>
        <begin position="359"/>
        <end position="378"/>
    </location>
</feature>
<keyword evidence="9" id="KW-1185">Reference proteome</keyword>
<evidence type="ECO:0000313" key="9">
    <source>
        <dbReference type="Proteomes" id="UP001565200"/>
    </source>
</evidence>